<keyword evidence="6" id="KW-1185">Reference proteome</keyword>
<dbReference type="GO" id="GO:0003677">
    <property type="term" value="F:DNA binding"/>
    <property type="evidence" value="ECO:0007669"/>
    <property type="project" value="UniProtKB-KW"/>
</dbReference>
<comment type="caution">
    <text evidence="5">The sequence shown here is derived from an EMBL/GenBank/DDBJ whole genome shotgun (WGS) entry which is preliminary data.</text>
</comment>
<evidence type="ECO:0000256" key="2">
    <source>
        <dbReference type="ARBA" id="ARBA00023125"/>
    </source>
</evidence>
<evidence type="ECO:0000256" key="3">
    <source>
        <dbReference type="ARBA" id="ARBA00023163"/>
    </source>
</evidence>
<dbReference type="InterPro" id="IPR000792">
    <property type="entry name" value="Tscrpt_reg_LuxR_C"/>
</dbReference>
<dbReference type="PROSITE" id="PS50043">
    <property type="entry name" value="HTH_LUXR_2"/>
    <property type="match status" value="1"/>
</dbReference>
<dbReference type="PROSITE" id="PS00622">
    <property type="entry name" value="HTH_LUXR_1"/>
    <property type="match status" value="1"/>
</dbReference>
<reference evidence="5" key="2">
    <citation type="submission" date="2020-09" db="EMBL/GenBank/DDBJ databases">
        <authorList>
            <person name="Sun Q."/>
            <person name="Zhou Y."/>
        </authorList>
    </citation>
    <scope>NUCLEOTIDE SEQUENCE</scope>
    <source>
        <strain evidence="5">CGMCC 4.7110</strain>
    </source>
</reference>
<feature type="domain" description="HTH luxR-type" evidence="4">
    <location>
        <begin position="16"/>
        <end position="81"/>
    </location>
</feature>
<evidence type="ECO:0000259" key="4">
    <source>
        <dbReference type="PROSITE" id="PS50043"/>
    </source>
</evidence>
<protein>
    <recommendedName>
        <fullName evidence="4">HTH luxR-type domain-containing protein</fullName>
    </recommendedName>
</protein>
<dbReference type="InterPro" id="IPR036388">
    <property type="entry name" value="WH-like_DNA-bd_sf"/>
</dbReference>
<dbReference type="SMART" id="SM00421">
    <property type="entry name" value="HTH_LUXR"/>
    <property type="match status" value="1"/>
</dbReference>
<gene>
    <name evidence="5" type="ORF">GCM10011578_091700</name>
</gene>
<dbReference type="PRINTS" id="PR00038">
    <property type="entry name" value="HTHLUXR"/>
</dbReference>
<dbReference type="CDD" id="cd06170">
    <property type="entry name" value="LuxR_C_like"/>
    <property type="match status" value="1"/>
</dbReference>
<dbReference type="GO" id="GO:0006355">
    <property type="term" value="P:regulation of DNA-templated transcription"/>
    <property type="evidence" value="ECO:0007669"/>
    <property type="project" value="InterPro"/>
</dbReference>
<sequence length="98" mass="10798">MAGPYAYSPGAFMSLRKLAQPTFTPREREVLVRLCRGETYRSIARGLGISPHTVDTHIRRVRSKAGVTNRSQLVILAVELGFFRPASLEVRTGPGDEG</sequence>
<dbReference type="InterPro" id="IPR016032">
    <property type="entry name" value="Sig_transdc_resp-reg_C-effctor"/>
</dbReference>
<reference evidence="5" key="1">
    <citation type="journal article" date="2014" name="Int. J. Syst. Evol. Microbiol.">
        <title>Complete genome sequence of Corynebacterium casei LMG S-19264T (=DSM 44701T), isolated from a smear-ripened cheese.</title>
        <authorList>
            <consortium name="US DOE Joint Genome Institute (JGI-PGF)"/>
            <person name="Walter F."/>
            <person name="Albersmeier A."/>
            <person name="Kalinowski J."/>
            <person name="Ruckert C."/>
        </authorList>
    </citation>
    <scope>NUCLEOTIDE SEQUENCE</scope>
    <source>
        <strain evidence="5">CGMCC 4.7110</strain>
    </source>
</reference>
<evidence type="ECO:0000256" key="1">
    <source>
        <dbReference type="ARBA" id="ARBA00023015"/>
    </source>
</evidence>
<proteinExistence type="predicted"/>
<dbReference type="AlphaFoldDB" id="A0A917XN51"/>
<evidence type="ECO:0000313" key="6">
    <source>
        <dbReference type="Proteomes" id="UP000653411"/>
    </source>
</evidence>
<dbReference type="SUPFAM" id="SSF46894">
    <property type="entry name" value="C-terminal effector domain of the bipartite response regulators"/>
    <property type="match status" value="1"/>
</dbReference>
<dbReference type="PANTHER" id="PTHR44688">
    <property type="entry name" value="DNA-BINDING TRANSCRIPTIONAL ACTIVATOR DEVR_DOSR"/>
    <property type="match status" value="1"/>
</dbReference>
<dbReference type="Gene3D" id="1.10.10.10">
    <property type="entry name" value="Winged helix-like DNA-binding domain superfamily/Winged helix DNA-binding domain"/>
    <property type="match status" value="1"/>
</dbReference>
<dbReference type="EMBL" id="BMML01000036">
    <property type="protein sequence ID" value="GGN42405.1"/>
    <property type="molecule type" value="Genomic_DNA"/>
</dbReference>
<keyword evidence="1" id="KW-0805">Transcription regulation</keyword>
<name>A0A917XN51_9ACTN</name>
<keyword evidence="3" id="KW-0804">Transcription</keyword>
<keyword evidence="2" id="KW-0238">DNA-binding</keyword>
<accession>A0A917XN51</accession>
<dbReference type="Proteomes" id="UP000653411">
    <property type="component" value="Unassembled WGS sequence"/>
</dbReference>
<organism evidence="5 6">
    <name type="scientific">Streptomyces fuscichromogenes</name>
    <dbReference type="NCBI Taxonomy" id="1324013"/>
    <lineage>
        <taxon>Bacteria</taxon>
        <taxon>Bacillati</taxon>
        <taxon>Actinomycetota</taxon>
        <taxon>Actinomycetes</taxon>
        <taxon>Kitasatosporales</taxon>
        <taxon>Streptomycetaceae</taxon>
        <taxon>Streptomyces</taxon>
    </lineage>
</organism>
<dbReference type="PANTHER" id="PTHR44688:SF16">
    <property type="entry name" value="DNA-BINDING TRANSCRIPTIONAL ACTIVATOR DEVR_DOSR"/>
    <property type="match status" value="1"/>
</dbReference>
<evidence type="ECO:0000313" key="5">
    <source>
        <dbReference type="EMBL" id="GGN42405.1"/>
    </source>
</evidence>
<dbReference type="Pfam" id="PF00196">
    <property type="entry name" value="GerE"/>
    <property type="match status" value="1"/>
</dbReference>